<evidence type="ECO:0000313" key="2">
    <source>
        <dbReference type="EMBL" id="CBZ54502.1"/>
    </source>
</evidence>
<dbReference type="eggNOG" id="ENOG502TMS1">
    <property type="taxonomic scope" value="Eukaryota"/>
</dbReference>
<dbReference type="GeneID" id="13442433"/>
<evidence type="ECO:0000313" key="3">
    <source>
        <dbReference type="Proteomes" id="UP000007494"/>
    </source>
</evidence>
<organism evidence="2 3">
    <name type="scientific">Neospora caninum (strain Liverpool)</name>
    <dbReference type="NCBI Taxonomy" id="572307"/>
    <lineage>
        <taxon>Eukaryota</taxon>
        <taxon>Sar</taxon>
        <taxon>Alveolata</taxon>
        <taxon>Apicomplexa</taxon>
        <taxon>Conoidasida</taxon>
        <taxon>Coccidia</taxon>
        <taxon>Eucoccidiorida</taxon>
        <taxon>Eimeriorina</taxon>
        <taxon>Sarcocystidae</taxon>
        <taxon>Neospora</taxon>
    </lineage>
</organism>
<evidence type="ECO:0000256" key="1">
    <source>
        <dbReference type="SAM" id="MobiDB-lite"/>
    </source>
</evidence>
<dbReference type="Proteomes" id="UP000007494">
    <property type="component" value="Chromosome X"/>
</dbReference>
<dbReference type="RefSeq" id="XP_003884532.1">
    <property type="nucleotide sequence ID" value="XM_003884483.1"/>
</dbReference>
<feature type="region of interest" description="Disordered" evidence="1">
    <location>
        <begin position="1"/>
        <end position="33"/>
    </location>
</feature>
<proteinExistence type="predicted"/>
<dbReference type="InParanoid" id="F0VKA1"/>
<feature type="region of interest" description="Disordered" evidence="1">
    <location>
        <begin position="150"/>
        <end position="296"/>
    </location>
</feature>
<feature type="region of interest" description="Disordered" evidence="1">
    <location>
        <begin position="400"/>
        <end position="423"/>
    </location>
</feature>
<dbReference type="VEuPathDB" id="ToxoDB:NCLIV_049310"/>
<dbReference type="AlphaFoldDB" id="F0VKA1"/>
<dbReference type="EMBL" id="FR823391">
    <property type="protein sequence ID" value="CBZ54502.1"/>
    <property type="molecule type" value="Genomic_DNA"/>
</dbReference>
<feature type="compositionally biased region" description="Polar residues" evidence="1">
    <location>
        <begin position="1"/>
        <end position="15"/>
    </location>
</feature>
<name>F0VKA1_NEOCL</name>
<sequence length="561" mass="60473">MHCTCSQRLLPQKTHQPPPQQQPPFIGSIPNASAQAARPAGKRMLYERTSEYLELNPGLDLDTAELEARRDFREVNEVHLSEKLTQTFEEMKKCYRLRYVLGRLNLMYELLKIEEHYNSLVADGKVHPANLGLFDSKIVGRMRSGECKNWRGETRALGSQLTSETNRKGGSANLHNSRREGAGGRIRPEAPSHGLQRLSTRDGVASGPCRILQPPMEKSQTAPREMQQPEKGQMFQVIGDGKPGMTDESSRASQEEEETAVTASTSRENTFERTSSINANPGVFNGPTAAAPLPRIPTKRGIGFGRFRMHSVPGGLGNVVTGMDETMLLPGNQKLPTGRTQTAFTAGGLENLQEKPSQPLSLCTSPAAGPAHTTETTVGSAAAERSGPAAFRNEAQHSTASIPLLRGEHGVTDNPSVPSGAMHQKCPNVVQPGGQFVESQSVRLLIDPSVRQLAEAASSSAARSVPGYNETDACQVRPDIAVPGQPRGVDAEAIPAEDCCHAHCQGVGQESAAPAEKQLREGCTSHLVLKRDVPRLCSYSRDALSTISGGPPPCFPNGTHR</sequence>
<reference evidence="3" key="1">
    <citation type="journal article" date="2012" name="PLoS Pathog.">
        <title>Comparative genomics of the apicomplexan parasites Toxoplasma gondii and Neospora caninum: Coccidia differing in host range and transmission strategy.</title>
        <authorList>
            <person name="Reid A.J."/>
            <person name="Vermont S.J."/>
            <person name="Cotton J.A."/>
            <person name="Harris D."/>
            <person name="Hill-Cawthorne G.A."/>
            <person name="Konen-Waisman S."/>
            <person name="Latham S.M."/>
            <person name="Mourier T."/>
            <person name="Norton R."/>
            <person name="Quail M.A."/>
            <person name="Sanders M."/>
            <person name="Shanmugam D."/>
            <person name="Sohal A."/>
            <person name="Wasmuth J.D."/>
            <person name="Brunk B."/>
            <person name="Grigg M.E."/>
            <person name="Howard J.C."/>
            <person name="Parkinson J."/>
            <person name="Roos D.S."/>
            <person name="Trees A.J."/>
            <person name="Berriman M."/>
            <person name="Pain A."/>
            <person name="Wastling J.M."/>
        </authorList>
    </citation>
    <scope>NUCLEOTIDE SEQUENCE [LARGE SCALE GENOMIC DNA]</scope>
    <source>
        <strain evidence="3">Liverpool</strain>
    </source>
</reference>
<protein>
    <submittedName>
        <fullName evidence="2">Uncharacterized protein</fullName>
    </submittedName>
</protein>
<gene>
    <name evidence="2" type="ORF">NCLIV_049310</name>
</gene>
<accession>F0VKA1</accession>
<dbReference type="OrthoDB" id="333409at2759"/>
<feature type="compositionally biased region" description="Basic and acidic residues" evidence="1">
    <location>
        <begin position="177"/>
        <end position="190"/>
    </location>
</feature>
<keyword evidence="3" id="KW-1185">Reference proteome</keyword>